<reference evidence="1 2" key="1">
    <citation type="journal article" date="2015" name="Stand. Genomic Sci.">
        <title>Genomic Encyclopedia of Bacterial and Archaeal Type Strains, Phase III: the genomes of soil and plant-associated and newly described type strains.</title>
        <authorList>
            <person name="Whitman W.B."/>
            <person name="Woyke T."/>
            <person name="Klenk H.P."/>
            <person name="Zhou Y."/>
            <person name="Lilburn T.G."/>
            <person name="Beck B.J."/>
            <person name="De Vos P."/>
            <person name="Vandamme P."/>
            <person name="Eisen J.A."/>
            <person name="Garrity G."/>
            <person name="Hugenholtz P."/>
            <person name="Kyrpides N.C."/>
        </authorList>
    </citation>
    <scope>NUCLEOTIDE SEQUENCE [LARGE SCALE GENOMIC DNA]</scope>
    <source>
        <strain evidence="1 2">ASC-9842</strain>
    </source>
</reference>
<dbReference type="AlphaFoldDB" id="A0A4Q7RT06"/>
<keyword evidence="2" id="KW-1185">Reference proteome</keyword>
<sequence length="34" mass="3753">MHGCGIKFRHSKLEIFRETKHAIQTGSAPQDGTA</sequence>
<dbReference type="EMBL" id="SGXM01000005">
    <property type="protein sequence ID" value="RZT36267.1"/>
    <property type="molecule type" value="Genomic_DNA"/>
</dbReference>
<protein>
    <submittedName>
        <fullName evidence="1">Uncharacterized protein</fullName>
    </submittedName>
</protein>
<dbReference type="Proteomes" id="UP000291078">
    <property type="component" value="Unassembled WGS sequence"/>
</dbReference>
<organism evidence="1 2">
    <name type="scientific">Cupriavidus agavae</name>
    <dbReference type="NCBI Taxonomy" id="1001822"/>
    <lineage>
        <taxon>Bacteria</taxon>
        <taxon>Pseudomonadati</taxon>
        <taxon>Pseudomonadota</taxon>
        <taxon>Betaproteobacteria</taxon>
        <taxon>Burkholderiales</taxon>
        <taxon>Burkholderiaceae</taxon>
        <taxon>Cupriavidus</taxon>
    </lineage>
</organism>
<accession>A0A4Q7RT06</accession>
<proteinExistence type="predicted"/>
<evidence type="ECO:0000313" key="1">
    <source>
        <dbReference type="EMBL" id="RZT36267.1"/>
    </source>
</evidence>
<comment type="caution">
    <text evidence="1">The sequence shown here is derived from an EMBL/GenBank/DDBJ whole genome shotgun (WGS) entry which is preliminary data.</text>
</comment>
<gene>
    <name evidence="1" type="ORF">EV147_3586</name>
</gene>
<evidence type="ECO:0000313" key="2">
    <source>
        <dbReference type="Proteomes" id="UP000291078"/>
    </source>
</evidence>
<name>A0A4Q7RT06_9BURK</name>